<dbReference type="InterPro" id="IPR017568">
    <property type="entry name" value="3-oxoacyl-ACP_synth-2"/>
</dbReference>
<dbReference type="InterPro" id="IPR000794">
    <property type="entry name" value="Beta-ketoacyl_synthase"/>
</dbReference>
<evidence type="ECO:0000256" key="6">
    <source>
        <dbReference type="ARBA" id="ARBA00022679"/>
    </source>
</evidence>
<dbReference type="SUPFAM" id="SSF53901">
    <property type="entry name" value="Thiolase-like"/>
    <property type="match status" value="2"/>
</dbReference>
<dbReference type="RefSeq" id="WP_349245986.1">
    <property type="nucleotide sequence ID" value="NZ_JASCXX010000022.1"/>
</dbReference>
<proteinExistence type="inferred from homology"/>
<dbReference type="NCBIfam" id="NF005589">
    <property type="entry name" value="PRK07314.1"/>
    <property type="match status" value="1"/>
</dbReference>
<evidence type="ECO:0000256" key="12">
    <source>
        <dbReference type="PIRSR" id="PIRSR000447-1"/>
    </source>
</evidence>
<dbReference type="GO" id="GO:0005829">
    <property type="term" value="C:cytosol"/>
    <property type="evidence" value="ECO:0007669"/>
    <property type="project" value="TreeGrafter"/>
</dbReference>
<feature type="active site" description="For beta-ketoacyl synthase activity" evidence="12">
    <location>
        <position position="164"/>
    </location>
</feature>
<dbReference type="EC" id="2.3.1.179" evidence="3 11"/>
<evidence type="ECO:0000256" key="13">
    <source>
        <dbReference type="RuleBase" id="RU003694"/>
    </source>
</evidence>
<comment type="pathway">
    <text evidence="1 11">Lipid metabolism; fatty acid biosynthesis.</text>
</comment>
<dbReference type="InterPro" id="IPR020615">
    <property type="entry name" value="Thiolase_acyl_enz_int_AS"/>
</dbReference>
<evidence type="ECO:0000256" key="11">
    <source>
        <dbReference type="PIRNR" id="PIRNR000447"/>
    </source>
</evidence>
<comment type="caution">
    <text evidence="15">The sequence shown here is derived from an EMBL/GenBank/DDBJ whole genome shotgun (WGS) entry which is preliminary data.</text>
</comment>
<dbReference type="SMART" id="SM00825">
    <property type="entry name" value="PKS_KS"/>
    <property type="match status" value="1"/>
</dbReference>
<evidence type="ECO:0000256" key="2">
    <source>
        <dbReference type="ARBA" id="ARBA00008467"/>
    </source>
</evidence>
<dbReference type="InterPro" id="IPR014031">
    <property type="entry name" value="Ketoacyl_synth_C"/>
</dbReference>
<keyword evidence="6 11" id="KW-0808">Transferase</keyword>
<dbReference type="InterPro" id="IPR016039">
    <property type="entry name" value="Thiolase-like"/>
</dbReference>
<keyword evidence="10 11" id="KW-0012">Acyltransferase</keyword>
<evidence type="ECO:0000256" key="8">
    <source>
        <dbReference type="ARBA" id="ARBA00023098"/>
    </source>
</evidence>
<reference evidence="15" key="1">
    <citation type="submission" date="2023-05" db="EMBL/GenBank/DDBJ databases">
        <title>Anaerotaeda fermentans gen. nov., sp. nov., a novel anaerobic planctomycete of the new family within the order Sedimentisphaerales isolated from Taman Peninsula, Russia.</title>
        <authorList>
            <person name="Khomyakova M.A."/>
            <person name="Merkel A.Y."/>
            <person name="Slobodkin A.I."/>
        </authorList>
    </citation>
    <scope>NUCLEOTIDE SEQUENCE</scope>
    <source>
        <strain evidence="15">M17dextr</strain>
    </source>
</reference>
<evidence type="ECO:0000256" key="9">
    <source>
        <dbReference type="ARBA" id="ARBA00023160"/>
    </source>
</evidence>
<dbReference type="GO" id="GO:0004315">
    <property type="term" value="F:3-oxoacyl-[acyl-carrier-protein] synthase activity"/>
    <property type="evidence" value="ECO:0007669"/>
    <property type="project" value="UniProtKB-UniRule"/>
</dbReference>
<keyword evidence="5 11" id="KW-0444">Lipid biosynthesis</keyword>
<comment type="catalytic activity">
    <reaction evidence="11">
        <text>(9Z)-hexadecenoyl-[ACP] + malonyl-[ACP] + H(+) = 3-oxo-(11Z)-octadecenoyl-[ACP] + holo-[ACP] + CO2</text>
        <dbReference type="Rhea" id="RHEA:55040"/>
        <dbReference type="Rhea" id="RHEA-COMP:9623"/>
        <dbReference type="Rhea" id="RHEA-COMP:9685"/>
        <dbReference type="Rhea" id="RHEA-COMP:10800"/>
        <dbReference type="Rhea" id="RHEA-COMP:14074"/>
        <dbReference type="ChEBI" id="CHEBI:15378"/>
        <dbReference type="ChEBI" id="CHEBI:16526"/>
        <dbReference type="ChEBI" id="CHEBI:64479"/>
        <dbReference type="ChEBI" id="CHEBI:78449"/>
        <dbReference type="ChEBI" id="CHEBI:83989"/>
        <dbReference type="ChEBI" id="CHEBI:138538"/>
        <dbReference type="EC" id="2.3.1.179"/>
    </reaction>
</comment>
<evidence type="ECO:0000256" key="5">
    <source>
        <dbReference type="ARBA" id="ARBA00022516"/>
    </source>
</evidence>
<keyword evidence="9 11" id="KW-0275">Fatty acid biosynthesis</keyword>
<sequence>MNRRRVVITGLGCVTALSESVDELFTALCEGKSGVSKIESFDTSLYPVHFGGEIKRFDVTEYIDKRESKRMDRFTQFAIAGAISAVKDSGLDFSKEDPYRVGVIVGTGIGGIKEIEEQHVRLLEKGPNKVSPFCVPRLMSNAASGNIAIQFGARGPCFAVSSACASGNHTIGEAFWNIASNRSDVVITGGSEAALTPIGLGSFCAARSLSLRNDNPPAASRPFDRDRDGFVLTEGAAILVMEEYEHARKRGATIYAELLGYAATDDGYHITAPLPDGEGAAMAMKLALADAQINPQDVSYINAHGTSTELNDIAESTAIRTVFGEYAYKVPISSTKSCLGHMLGATAAVELIAAIKAINHSVIPPTINLDNPDERCDPKMDYVPWTAREAKVNIAISNSFGFGGHNACLVVGKI</sequence>
<keyword evidence="8" id="KW-0443">Lipid metabolism</keyword>
<comment type="function">
    <text evidence="11">Involved in the type II fatty acid elongation cycle. Catalyzes the elongation of a wide range of acyl-ACP by the addition of two carbons from malonyl-ACP to an acyl acceptor. Can efficiently catalyze the conversion of palmitoleoyl-ACP (cis-hexadec-9-enoyl-ACP) to cis-vaccenoyl-ACP (cis-octadec-11-enoyl-ACP), an essential step in the thermal regulation of fatty acid composition.</text>
</comment>
<evidence type="ECO:0000256" key="4">
    <source>
        <dbReference type="ARBA" id="ARBA00014657"/>
    </source>
</evidence>
<dbReference type="CDD" id="cd00834">
    <property type="entry name" value="KAS_I_II"/>
    <property type="match status" value="1"/>
</dbReference>
<keyword evidence="7" id="KW-0276">Fatty acid metabolism</keyword>
<evidence type="ECO:0000256" key="7">
    <source>
        <dbReference type="ARBA" id="ARBA00022832"/>
    </source>
</evidence>
<evidence type="ECO:0000313" key="16">
    <source>
        <dbReference type="Proteomes" id="UP001431776"/>
    </source>
</evidence>
<dbReference type="NCBIfam" id="TIGR03150">
    <property type="entry name" value="fabF"/>
    <property type="match status" value="1"/>
</dbReference>
<dbReference type="PROSITE" id="PS00606">
    <property type="entry name" value="KS3_1"/>
    <property type="match status" value="1"/>
</dbReference>
<evidence type="ECO:0000256" key="10">
    <source>
        <dbReference type="ARBA" id="ARBA00023315"/>
    </source>
</evidence>
<name>A0AAW6TY06_9BACT</name>
<comment type="similarity">
    <text evidence="2 11 13">Belongs to the thiolase-like superfamily. Beta-ketoacyl-ACP synthases family.</text>
</comment>
<dbReference type="PIRSF" id="PIRSF000447">
    <property type="entry name" value="KAS_II"/>
    <property type="match status" value="1"/>
</dbReference>
<dbReference type="Pfam" id="PF02801">
    <property type="entry name" value="Ketoacyl-synt_C"/>
    <property type="match status" value="1"/>
</dbReference>
<protein>
    <recommendedName>
        <fullName evidence="4 11">3-oxoacyl-[acyl-carrier-protein] synthase 2</fullName>
        <ecNumber evidence="3 11">2.3.1.179</ecNumber>
    </recommendedName>
</protein>
<dbReference type="Pfam" id="PF00109">
    <property type="entry name" value="ketoacyl-synt"/>
    <property type="match status" value="1"/>
</dbReference>
<dbReference type="Gene3D" id="3.40.47.10">
    <property type="match status" value="1"/>
</dbReference>
<dbReference type="Proteomes" id="UP001431776">
    <property type="component" value="Unassembled WGS sequence"/>
</dbReference>
<dbReference type="PROSITE" id="PS52004">
    <property type="entry name" value="KS3_2"/>
    <property type="match status" value="1"/>
</dbReference>
<gene>
    <name evidence="15" type="primary">fabF</name>
    <name evidence="15" type="ORF">QJ522_16080</name>
</gene>
<dbReference type="AlphaFoldDB" id="A0AAW6TY06"/>
<dbReference type="PANTHER" id="PTHR11712">
    <property type="entry name" value="POLYKETIDE SYNTHASE-RELATED"/>
    <property type="match status" value="1"/>
</dbReference>
<keyword evidence="16" id="KW-1185">Reference proteome</keyword>
<dbReference type="PROSITE" id="PS00098">
    <property type="entry name" value="THIOLASE_1"/>
    <property type="match status" value="1"/>
</dbReference>
<accession>A0AAW6TY06</accession>
<organism evidence="15 16">
    <name type="scientific">Anaerobaca lacustris</name>
    <dbReference type="NCBI Taxonomy" id="3044600"/>
    <lineage>
        <taxon>Bacteria</taxon>
        <taxon>Pseudomonadati</taxon>
        <taxon>Planctomycetota</taxon>
        <taxon>Phycisphaerae</taxon>
        <taxon>Sedimentisphaerales</taxon>
        <taxon>Anaerobacaceae</taxon>
        <taxon>Anaerobaca</taxon>
    </lineage>
</organism>
<evidence type="ECO:0000256" key="1">
    <source>
        <dbReference type="ARBA" id="ARBA00005194"/>
    </source>
</evidence>
<dbReference type="InterPro" id="IPR020841">
    <property type="entry name" value="PKS_Beta-ketoAc_synthase_dom"/>
</dbReference>
<dbReference type="GO" id="GO:0006633">
    <property type="term" value="P:fatty acid biosynthetic process"/>
    <property type="evidence" value="ECO:0007669"/>
    <property type="project" value="UniProtKB-UniRule"/>
</dbReference>
<dbReference type="PANTHER" id="PTHR11712:SF336">
    <property type="entry name" value="3-OXOACYL-[ACYL-CARRIER-PROTEIN] SYNTHASE, MITOCHONDRIAL"/>
    <property type="match status" value="1"/>
</dbReference>
<comment type="catalytic activity">
    <reaction evidence="11">
        <text>a fatty acyl-[ACP] + malonyl-[ACP] + H(+) = a 3-oxoacyl-[ACP] + holo-[ACP] + CO2</text>
        <dbReference type="Rhea" id="RHEA:22836"/>
        <dbReference type="Rhea" id="RHEA-COMP:9623"/>
        <dbReference type="Rhea" id="RHEA-COMP:9685"/>
        <dbReference type="Rhea" id="RHEA-COMP:9916"/>
        <dbReference type="Rhea" id="RHEA-COMP:14125"/>
        <dbReference type="ChEBI" id="CHEBI:15378"/>
        <dbReference type="ChEBI" id="CHEBI:16526"/>
        <dbReference type="ChEBI" id="CHEBI:64479"/>
        <dbReference type="ChEBI" id="CHEBI:78449"/>
        <dbReference type="ChEBI" id="CHEBI:78776"/>
        <dbReference type="ChEBI" id="CHEBI:138651"/>
    </reaction>
</comment>
<evidence type="ECO:0000256" key="3">
    <source>
        <dbReference type="ARBA" id="ARBA00012356"/>
    </source>
</evidence>
<feature type="domain" description="Ketosynthase family 3 (KS3)" evidence="14">
    <location>
        <begin position="3"/>
        <end position="413"/>
    </location>
</feature>
<evidence type="ECO:0000313" key="15">
    <source>
        <dbReference type="EMBL" id="MDI6450576.1"/>
    </source>
</evidence>
<dbReference type="EMBL" id="JASCXX010000022">
    <property type="protein sequence ID" value="MDI6450576.1"/>
    <property type="molecule type" value="Genomic_DNA"/>
</dbReference>
<evidence type="ECO:0000259" key="14">
    <source>
        <dbReference type="PROSITE" id="PS52004"/>
    </source>
</evidence>
<dbReference type="InterPro" id="IPR014030">
    <property type="entry name" value="Ketoacyl_synth_N"/>
</dbReference>
<dbReference type="InterPro" id="IPR018201">
    <property type="entry name" value="Ketoacyl_synth_AS"/>
</dbReference>
<dbReference type="FunFam" id="3.40.47.10:FF:000009">
    <property type="entry name" value="3-oxoacyl-[acyl-carrier-protein] synthase 2"/>
    <property type="match status" value="1"/>
</dbReference>